<dbReference type="RefSeq" id="WP_035029180.1">
    <property type="nucleotide sequence ID" value="NZ_KK073895.1"/>
</dbReference>
<accession>A0A011SXR7</accession>
<dbReference type="AlphaFoldDB" id="A0A011SXR7"/>
<dbReference type="STRING" id="69279.BG36_11365"/>
<evidence type="ECO:0000313" key="2">
    <source>
        <dbReference type="Proteomes" id="UP000019849"/>
    </source>
</evidence>
<name>A0A011SXR7_9HYPH</name>
<evidence type="ECO:0000313" key="1">
    <source>
        <dbReference type="EMBL" id="EXL04024.1"/>
    </source>
</evidence>
<reference evidence="1 2" key="1">
    <citation type="submission" date="2014-02" db="EMBL/GenBank/DDBJ databases">
        <title>Aquamicrobium defluvii Genome sequencing.</title>
        <authorList>
            <person name="Wang X."/>
        </authorList>
    </citation>
    <scope>NUCLEOTIDE SEQUENCE [LARGE SCALE GENOMIC DNA]</scope>
    <source>
        <strain evidence="1 2">W13Z1</strain>
    </source>
</reference>
<dbReference type="HOGENOM" id="CLU_2748963_0_0_5"/>
<dbReference type="PATRIC" id="fig|69279.3.peg.3365"/>
<sequence>MEIYIEPAKRAGKRKLIRRSSLQPTEVHRDANGVRISVEAEGIYDSSRYLYTIKLTPENLALIFEAWNGS</sequence>
<dbReference type="EMBL" id="JENY01000023">
    <property type="protein sequence ID" value="EXL04024.1"/>
    <property type="molecule type" value="Genomic_DNA"/>
</dbReference>
<dbReference type="Proteomes" id="UP000019849">
    <property type="component" value="Unassembled WGS sequence"/>
</dbReference>
<protein>
    <submittedName>
        <fullName evidence="1">Uncharacterized protein</fullName>
    </submittedName>
</protein>
<comment type="caution">
    <text evidence="1">The sequence shown here is derived from an EMBL/GenBank/DDBJ whole genome shotgun (WGS) entry which is preliminary data.</text>
</comment>
<organism evidence="1 2">
    <name type="scientific">Aquamicrobium defluvii</name>
    <dbReference type="NCBI Taxonomy" id="69279"/>
    <lineage>
        <taxon>Bacteria</taxon>
        <taxon>Pseudomonadati</taxon>
        <taxon>Pseudomonadota</taxon>
        <taxon>Alphaproteobacteria</taxon>
        <taxon>Hyphomicrobiales</taxon>
        <taxon>Phyllobacteriaceae</taxon>
        <taxon>Aquamicrobium</taxon>
    </lineage>
</organism>
<proteinExistence type="predicted"/>
<gene>
    <name evidence="1" type="ORF">BG36_11365</name>
</gene>